<dbReference type="SUPFAM" id="SSF81383">
    <property type="entry name" value="F-box domain"/>
    <property type="match status" value="1"/>
</dbReference>
<accession>A0A2C9WRD4</accession>
<evidence type="ECO:0000313" key="2">
    <source>
        <dbReference type="EMBL" id="OAY62166.1"/>
    </source>
</evidence>
<dbReference type="Gene3D" id="1.20.1280.50">
    <property type="match status" value="1"/>
</dbReference>
<evidence type="ECO:0000259" key="1">
    <source>
        <dbReference type="Pfam" id="PF12937"/>
    </source>
</evidence>
<dbReference type="PANTHER" id="PTHR47149">
    <property type="entry name" value="F-BOX PROTEIN RMF"/>
    <property type="match status" value="1"/>
</dbReference>
<gene>
    <name evidence="2" type="ORF">MANES_01G246600</name>
</gene>
<feature type="domain" description="F-box" evidence="1">
    <location>
        <begin position="37"/>
        <end position="76"/>
    </location>
</feature>
<dbReference type="InterPro" id="IPR036047">
    <property type="entry name" value="F-box-like_dom_sf"/>
</dbReference>
<dbReference type="PANTHER" id="PTHR47149:SF1">
    <property type="entry name" value="F-BOX PROTEIN RMF"/>
    <property type="match status" value="1"/>
</dbReference>
<sequence length="247" mass="28341">MGKRLRRGRSICSCKSPRPSYHAIVLVVVLKRFEKDLWTEIAKFLDGKSLMKLAVTSRWFHSVIMHDSIWRFVCLRDLQVPEPGHVAFNWNKLYASVVDGSHSYTFREKEKHLDWMRIGAFHIESTAALLSERLDLPLEIRQQNATEKMFESCGASLLNNIKTGIWIADLQLVRCPVCELDKCDGIFDLKLWTGEPTDFQPKAMITFHAVAINTNLQVNDGLLTKYYMMRAGPDGEVVSIRISQQLL</sequence>
<name>A0A2C9WRD4_MANES</name>
<reference evidence="2" key="1">
    <citation type="submission" date="2016-02" db="EMBL/GenBank/DDBJ databases">
        <title>WGS assembly of Manihot esculenta.</title>
        <authorList>
            <person name="Bredeson J.V."/>
            <person name="Prochnik S.E."/>
            <person name="Lyons J.B."/>
            <person name="Schmutz J."/>
            <person name="Grimwood J."/>
            <person name="Vrebalov J."/>
            <person name="Bart R.S."/>
            <person name="Amuge T."/>
            <person name="Ferguson M.E."/>
            <person name="Green R."/>
            <person name="Putnam N."/>
            <person name="Stites J."/>
            <person name="Rounsley S."/>
            <person name="Rokhsar D.S."/>
        </authorList>
    </citation>
    <scope>NUCLEOTIDE SEQUENCE [LARGE SCALE GENOMIC DNA]</scope>
    <source>
        <tissue evidence="2">Leaf</tissue>
    </source>
</reference>
<dbReference type="Pfam" id="PF12937">
    <property type="entry name" value="F-box-like"/>
    <property type="match status" value="1"/>
</dbReference>
<dbReference type="AlphaFoldDB" id="A0A2C9WRD4"/>
<proteinExistence type="predicted"/>
<dbReference type="InterPro" id="IPR001810">
    <property type="entry name" value="F-box_dom"/>
</dbReference>
<dbReference type="EMBL" id="CM004387">
    <property type="protein sequence ID" value="OAY62166.1"/>
    <property type="molecule type" value="Genomic_DNA"/>
</dbReference>
<organism evidence="2">
    <name type="scientific">Manihot esculenta</name>
    <name type="common">Cassava</name>
    <name type="synonym">Jatropha manihot</name>
    <dbReference type="NCBI Taxonomy" id="3983"/>
    <lineage>
        <taxon>Eukaryota</taxon>
        <taxon>Viridiplantae</taxon>
        <taxon>Streptophyta</taxon>
        <taxon>Embryophyta</taxon>
        <taxon>Tracheophyta</taxon>
        <taxon>Spermatophyta</taxon>
        <taxon>Magnoliopsida</taxon>
        <taxon>eudicotyledons</taxon>
        <taxon>Gunneridae</taxon>
        <taxon>Pentapetalae</taxon>
        <taxon>rosids</taxon>
        <taxon>fabids</taxon>
        <taxon>Malpighiales</taxon>
        <taxon>Euphorbiaceae</taxon>
        <taxon>Crotonoideae</taxon>
        <taxon>Manihoteae</taxon>
        <taxon>Manihot</taxon>
    </lineage>
</organism>
<protein>
    <recommendedName>
        <fullName evidence="1">F-box domain-containing protein</fullName>
    </recommendedName>
</protein>